<dbReference type="SUPFAM" id="SSF50494">
    <property type="entry name" value="Trypsin-like serine proteases"/>
    <property type="match status" value="1"/>
</dbReference>
<dbReference type="AlphaFoldDB" id="A0AAV8ZBU5"/>
<sequence>MDTINYYAQTPPLSITILKCSVKGDSGGPLQLYHPSSVQNSTLPFYTVVGITSFGRACTVDVDNPGIYTRVSAYVPWIESVVWPDE</sequence>
<dbReference type="InterPro" id="IPR043504">
    <property type="entry name" value="Peptidase_S1_PA_chymotrypsin"/>
</dbReference>
<evidence type="ECO:0000313" key="2">
    <source>
        <dbReference type="EMBL" id="KAJ8961847.1"/>
    </source>
</evidence>
<dbReference type="InterPro" id="IPR001254">
    <property type="entry name" value="Trypsin_dom"/>
</dbReference>
<organism evidence="2 3">
    <name type="scientific">Aromia moschata</name>
    <dbReference type="NCBI Taxonomy" id="1265417"/>
    <lineage>
        <taxon>Eukaryota</taxon>
        <taxon>Metazoa</taxon>
        <taxon>Ecdysozoa</taxon>
        <taxon>Arthropoda</taxon>
        <taxon>Hexapoda</taxon>
        <taxon>Insecta</taxon>
        <taxon>Pterygota</taxon>
        <taxon>Neoptera</taxon>
        <taxon>Endopterygota</taxon>
        <taxon>Coleoptera</taxon>
        <taxon>Polyphaga</taxon>
        <taxon>Cucujiformia</taxon>
        <taxon>Chrysomeloidea</taxon>
        <taxon>Cerambycidae</taxon>
        <taxon>Cerambycinae</taxon>
        <taxon>Callichromatini</taxon>
        <taxon>Aromia</taxon>
    </lineage>
</organism>
<dbReference type="PROSITE" id="PS00135">
    <property type="entry name" value="TRYPSIN_SER"/>
    <property type="match status" value="1"/>
</dbReference>
<dbReference type="EMBL" id="JAPWTK010000004">
    <property type="protein sequence ID" value="KAJ8961847.1"/>
    <property type="molecule type" value="Genomic_DNA"/>
</dbReference>
<dbReference type="PANTHER" id="PTHR24258">
    <property type="entry name" value="SERINE PROTEASE-RELATED"/>
    <property type="match status" value="1"/>
</dbReference>
<dbReference type="InterPro" id="IPR033116">
    <property type="entry name" value="TRYPSIN_SER"/>
</dbReference>
<reference evidence="2" key="1">
    <citation type="journal article" date="2023" name="Insect Mol. Biol.">
        <title>Genome sequencing provides insights into the evolution of gene families encoding plant cell wall-degrading enzymes in longhorned beetles.</title>
        <authorList>
            <person name="Shin N.R."/>
            <person name="Okamura Y."/>
            <person name="Kirsch R."/>
            <person name="Pauchet Y."/>
        </authorList>
    </citation>
    <scope>NUCLEOTIDE SEQUENCE</scope>
    <source>
        <strain evidence="2">AMC_N1</strain>
    </source>
</reference>
<accession>A0AAV8ZBU5</accession>
<keyword evidence="3" id="KW-1185">Reference proteome</keyword>
<dbReference type="GO" id="GO:0006508">
    <property type="term" value="P:proteolysis"/>
    <property type="evidence" value="ECO:0007669"/>
    <property type="project" value="InterPro"/>
</dbReference>
<comment type="caution">
    <text evidence="2">The sequence shown here is derived from an EMBL/GenBank/DDBJ whole genome shotgun (WGS) entry which is preliminary data.</text>
</comment>
<feature type="domain" description="Peptidase S1" evidence="1">
    <location>
        <begin position="22"/>
        <end position="78"/>
    </location>
</feature>
<gene>
    <name evidence="2" type="ORF">NQ318_021464</name>
</gene>
<dbReference type="Gene3D" id="2.40.10.10">
    <property type="entry name" value="Trypsin-like serine proteases"/>
    <property type="match status" value="1"/>
</dbReference>
<name>A0AAV8ZBU5_9CUCU</name>
<dbReference type="Proteomes" id="UP001162162">
    <property type="component" value="Unassembled WGS sequence"/>
</dbReference>
<dbReference type="Pfam" id="PF00089">
    <property type="entry name" value="Trypsin"/>
    <property type="match status" value="1"/>
</dbReference>
<proteinExistence type="predicted"/>
<protein>
    <recommendedName>
        <fullName evidence="1">Peptidase S1 domain-containing protein</fullName>
    </recommendedName>
</protein>
<dbReference type="InterPro" id="IPR009003">
    <property type="entry name" value="Peptidase_S1_PA"/>
</dbReference>
<dbReference type="GO" id="GO:0004252">
    <property type="term" value="F:serine-type endopeptidase activity"/>
    <property type="evidence" value="ECO:0007669"/>
    <property type="project" value="InterPro"/>
</dbReference>
<dbReference type="PANTHER" id="PTHR24258:SF136">
    <property type="entry name" value="GH06673P-RELATED"/>
    <property type="match status" value="1"/>
</dbReference>
<evidence type="ECO:0000313" key="3">
    <source>
        <dbReference type="Proteomes" id="UP001162162"/>
    </source>
</evidence>
<evidence type="ECO:0000259" key="1">
    <source>
        <dbReference type="Pfam" id="PF00089"/>
    </source>
</evidence>